<keyword evidence="3" id="KW-0813">Transport</keyword>
<dbReference type="InterPro" id="IPR017871">
    <property type="entry name" value="ABC_transporter-like_CS"/>
</dbReference>
<comment type="similarity">
    <text evidence="2">Belongs to the ABC transporter superfamily.</text>
</comment>
<feature type="domain" description="ABC transporter" evidence="9">
    <location>
        <begin position="3"/>
        <end position="244"/>
    </location>
</feature>
<evidence type="ECO:0000313" key="11">
    <source>
        <dbReference type="Proteomes" id="UP001221763"/>
    </source>
</evidence>
<dbReference type="InterPro" id="IPR003593">
    <property type="entry name" value="AAA+_ATPase"/>
</dbReference>
<dbReference type="CDD" id="cd03225">
    <property type="entry name" value="ABC_cobalt_CbiO_domain1"/>
    <property type="match status" value="1"/>
</dbReference>
<dbReference type="InterPro" id="IPR027417">
    <property type="entry name" value="P-loop_NTPase"/>
</dbReference>
<evidence type="ECO:0000256" key="8">
    <source>
        <dbReference type="ARBA" id="ARBA00023136"/>
    </source>
</evidence>
<sequence>MAIQFKNVTFYYNKKEKPALDDINLNIESKDDFIAIIGKIGSGKSTLVQLMNGLLLPSKGYLDIFGEKIDKKVLPQNLISLKKKIGLVFQFPENQIFENTILKDVMFGPKNFNKNDAEAKEQAIKALKQVGITEDLFENSPFKLSGGQQRKVAIAGVLALEPSILILDEPTRGLDVYSKKDIMNVLKKTNQDKRNTIIFITHDMDLIAEYANKIILLDEGKIIFFGPKEDFFQNYNLSQFSLSEPQTFKLLKFLNHELGIPFEYKFSYEDLLKYLKQNL</sequence>
<gene>
    <name evidence="10" type="ORF">M8044_000175</name>
</gene>
<dbReference type="PANTHER" id="PTHR43553:SF27">
    <property type="entry name" value="ENERGY-COUPLING FACTOR TRANSPORTER ATP-BINDING PROTEIN ECFA2"/>
    <property type="match status" value="1"/>
</dbReference>
<dbReference type="PROSITE" id="PS50893">
    <property type="entry name" value="ABC_TRANSPORTER_2"/>
    <property type="match status" value="1"/>
</dbReference>
<dbReference type="SUPFAM" id="SSF52540">
    <property type="entry name" value="P-loop containing nucleoside triphosphate hydrolases"/>
    <property type="match status" value="1"/>
</dbReference>
<organism evidence="10 11">
    <name type="scientific">Columbia Basin potato purple top phytoplasma</name>
    <dbReference type="NCBI Taxonomy" id="307134"/>
    <lineage>
        <taxon>Bacteria</taxon>
        <taxon>Bacillati</taxon>
        <taxon>Mycoplasmatota</taxon>
        <taxon>Mollicutes</taxon>
        <taxon>Acholeplasmatales</taxon>
        <taxon>Acholeplasmataceae</taxon>
        <taxon>Candidatus Phytoplasma</taxon>
        <taxon>16SrVI (Clover proliferation group)</taxon>
    </lineage>
</organism>
<dbReference type="InterPro" id="IPR050095">
    <property type="entry name" value="ECF_ABC_transporter_ATP-bd"/>
</dbReference>
<keyword evidence="4" id="KW-1003">Cell membrane</keyword>
<dbReference type="EMBL" id="JANHJP010000003">
    <property type="protein sequence ID" value="MDC9031956.1"/>
    <property type="molecule type" value="Genomic_DNA"/>
</dbReference>
<dbReference type="Pfam" id="PF00005">
    <property type="entry name" value="ABC_tran"/>
    <property type="match status" value="1"/>
</dbReference>
<dbReference type="SMART" id="SM00382">
    <property type="entry name" value="AAA"/>
    <property type="match status" value="1"/>
</dbReference>
<dbReference type="PROSITE" id="PS00211">
    <property type="entry name" value="ABC_TRANSPORTER_1"/>
    <property type="match status" value="1"/>
</dbReference>
<keyword evidence="8" id="KW-0472">Membrane</keyword>
<evidence type="ECO:0000256" key="4">
    <source>
        <dbReference type="ARBA" id="ARBA00022475"/>
    </source>
</evidence>
<name>A0ABT5L9J6_9MOLU</name>
<dbReference type="RefSeq" id="WP_273585176.1">
    <property type="nucleotide sequence ID" value="NZ_JANHJP010000003.1"/>
</dbReference>
<dbReference type="Gene3D" id="3.40.50.300">
    <property type="entry name" value="P-loop containing nucleotide triphosphate hydrolases"/>
    <property type="match status" value="1"/>
</dbReference>
<evidence type="ECO:0000256" key="3">
    <source>
        <dbReference type="ARBA" id="ARBA00022448"/>
    </source>
</evidence>
<dbReference type="PANTHER" id="PTHR43553">
    <property type="entry name" value="HEAVY METAL TRANSPORTER"/>
    <property type="match status" value="1"/>
</dbReference>
<evidence type="ECO:0000256" key="6">
    <source>
        <dbReference type="ARBA" id="ARBA00022840"/>
    </source>
</evidence>
<reference evidence="10 11" key="1">
    <citation type="journal article" date="2023" name="Plant">
        <title>Draft Genome Sequence Resource of CBPPT1, a 'Candidatus Phytoplasma trifolii'-Related Strain Associated with Potato Purple Top Disease in the Columbia Basin, U.S.A.</title>
        <authorList>
            <person name="Wei W."/>
            <person name="Shao J."/>
            <person name="Bottner-Parker K.D."/>
            <person name="Zhao Y."/>
        </authorList>
    </citation>
    <scope>NUCLEOTIDE SEQUENCE [LARGE SCALE GENOMIC DNA]</scope>
    <source>
        <strain evidence="10 11">CBPPT1</strain>
    </source>
</reference>
<keyword evidence="7" id="KW-1278">Translocase</keyword>
<dbReference type="InterPro" id="IPR015856">
    <property type="entry name" value="ABC_transpr_CbiO/EcfA_su"/>
</dbReference>
<comment type="subcellular location">
    <subcellularLocation>
        <location evidence="1">Cell membrane</location>
        <topology evidence="1">Peripheral membrane protein</topology>
    </subcellularLocation>
</comment>
<comment type="caution">
    <text evidence="10">The sequence shown here is derived from an EMBL/GenBank/DDBJ whole genome shotgun (WGS) entry which is preliminary data.</text>
</comment>
<evidence type="ECO:0000259" key="9">
    <source>
        <dbReference type="PROSITE" id="PS50893"/>
    </source>
</evidence>
<accession>A0ABT5L9J6</accession>
<dbReference type="InterPro" id="IPR003439">
    <property type="entry name" value="ABC_transporter-like_ATP-bd"/>
</dbReference>
<protein>
    <submittedName>
        <fullName evidence="10">ATP-binding cassette domain-containing protein</fullName>
    </submittedName>
</protein>
<keyword evidence="5" id="KW-0547">Nucleotide-binding</keyword>
<evidence type="ECO:0000256" key="1">
    <source>
        <dbReference type="ARBA" id="ARBA00004202"/>
    </source>
</evidence>
<proteinExistence type="inferred from homology"/>
<keyword evidence="6 10" id="KW-0067">ATP-binding</keyword>
<dbReference type="GO" id="GO:0005524">
    <property type="term" value="F:ATP binding"/>
    <property type="evidence" value="ECO:0007669"/>
    <property type="project" value="UniProtKB-KW"/>
</dbReference>
<evidence type="ECO:0000256" key="5">
    <source>
        <dbReference type="ARBA" id="ARBA00022741"/>
    </source>
</evidence>
<evidence type="ECO:0000256" key="7">
    <source>
        <dbReference type="ARBA" id="ARBA00022967"/>
    </source>
</evidence>
<keyword evidence="11" id="KW-1185">Reference proteome</keyword>
<evidence type="ECO:0000256" key="2">
    <source>
        <dbReference type="ARBA" id="ARBA00005417"/>
    </source>
</evidence>
<evidence type="ECO:0000313" key="10">
    <source>
        <dbReference type="EMBL" id="MDC9031956.1"/>
    </source>
</evidence>
<dbReference type="Proteomes" id="UP001221763">
    <property type="component" value="Unassembled WGS sequence"/>
</dbReference>